<dbReference type="PANTHER" id="PTHR10724">
    <property type="entry name" value="30S RIBOSOMAL PROTEIN S1"/>
    <property type="match status" value="1"/>
</dbReference>
<dbReference type="GO" id="GO:0006139">
    <property type="term" value="P:nucleobase-containing compound metabolic process"/>
    <property type="evidence" value="ECO:0007669"/>
    <property type="project" value="InterPro"/>
</dbReference>
<dbReference type="SUPFAM" id="SSF53098">
    <property type="entry name" value="Ribonuclease H-like"/>
    <property type="match status" value="1"/>
</dbReference>
<dbReference type="SUPFAM" id="SSF50249">
    <property type="entry name" value="Nucleic acid-binding proteins"/>
    <property type="match status" value="1"/>
</dbReference>
<feature type="compositionally biased region" description="Low complexity" evidence="1">
    <location>
        <begin position="762"/>
        <end position="782"/>
    </location>
</feature>
<gene>
    <name evidence="3" type="ORF">L861_11780</name>
</gene>
<evidence type="ECO:0000256" key="1">
    <source>
        <dbReference type="SAM" id="MobiDB-lite"/>
    </source>
</evidence>
<feature type="region of interest" description="Disordered" evidence="1">
    <location>
        <begin position="727"/>
        <end position="782"/>
    </location>
</feature>
<reference evidence="3 4" key="1">
    <citation type="journal article" date="2013" name="Genome Announc.">
        <title>Draft genome sequence of the moderately halophilic gammaproteobacterium Halomonas anticariensis FP35.</title>
        <authorList>
            <person name="Tahrioui A."/>
            <person name="Quesada E."/>
            <person name="Llamas I."/>
        </authorList>
    </citation>
    <scope>NUCLEOTIDE SEQUENCE [LARGE SCALE GENOMIC DNA]</scope>
    <source>
        <strain evidence="4">DSM 16096 / CECT 5854 / LMG 22089 / FP35</strain>
    </source>
</reference>
<feature type="domain" description="S1 motif" evidence="2">
    <location>
        <begin position="657"/>
        <end position="726"/>
    </location>
</feature>
<organism evidence="3 4">
    <name type="scientific">Litchfieldella anticariensis (strain DSM 16096 / CECT 5854 / CIP 108499 / LMG 22089 / FP35)</name>
    <name type="common">Halomonas anticariensis</name>
    <dbReference type="NCBI Taxonomy" id="1121939"/>
    <lineage>
        <taxon>Bacteria</taxon>
        <taxon>Pseudomonadati</taxon>
        <taxon>Pseudomonadota</taxon>
        <taxon>Gammaproteobacteria</taxon>
        <taxon>Oceanospirillales</taxon>
        <taxon>Halomonadaceae</taxon>
        <taxon>Litchfieldella</taxon>
    </lineage>
</organism>
<dbReference type="InterPro" id="IPR012337">
    <property type="entry name" value="RNaseH-like_sf"/>
</dbReference>
<dbReference type="CDD" id="cd05685">
    <property type="entry name" value="S1_Tex"/>
    <property type="match status" value="1"/>
</dbReference>
<protein>
    <submittedName>
        <fullName evidence="3">RNA-binding protein</fullName>
    </submittedName>
</protein>
<dbReference type="SMART" id="SM00316">
    <property type="entry name" value="S1"/>
    <property type="match status" value="1"/>
</dbReference>
<dbReference type="Pfam" id="PF00575">
    <property type="entry name" value="S1"/>
    <property type="match status" value="1"/>
</dbReference>
<dbReference type="GO" id="GO:0005829">
    <property type="term" value="C:cytosol"/>
    <property type="evidence" value="ECO:0007669"/>
    <property type="project" value="TreeGrafter"/>
</dbReference>
<evidence type="ECO:0000313" key="4">
    <source>
        <dbReference type="Proteomes" id="UP000014463"/>
    </source>
</evidence>
<dbReference type="FunFam" id="2.40.50.140:FF:000051">
    <property type="entry name" value="RNA-binding transcriptional accessory protein"/>
    <property type="match status" value="1"/>
</dbReference>
<dbReference type="InterPro" id="IPR050437">
    <property type="entry name" value="Ribos_protein_bS1-like"/>
</dbReference>
<dbReference type="InterPro" id="IPR023319">
    <property type="entry name" value="Tex-like_HTH_dom_sf"/>
</dbReference>
<dbReference type="FunFam" id="3.30.420.140:FF:000001">
    <property type="entry name" value="RNA-binding transcriptional accessory protein"/>
    <property type="match status" value="1"/>
</dbReference>
<dbReference type="InterPro" id="IPR003029">
    <property type="entry name" value="S1_domain"/>
</dbReference>
<dbReference type="InterPro" id="IPR018974">
    <property type="entry name" value="Tex-like_N"/>
</dbReference>
<dbReference type="InterPro" id="IPR037027">
    <property type="entry name" value="YqgF/RNaseH-like_dom_sf"/>
</dbReference>
<dbReference type="InterPro" id="IPR023323">
    <property type="entry name" value="Tex-like_dom_sf"/>
</dbReference>
<dbReference type="AlphaFoldDB" id="S2KGJ3"/>
<proteinExistence type="predicted"/>
<dbReference type="OrthoDB" id="9804714at2"/>
<accession>S2KGJ3</accession>
<dbReference type="STRING" id="1121939.L861_11780"/>
<dbReference type="FunFam" id="1.10.150.310:FF:000001">
    <property type="entry name" value="RNA-binding transcriptional accessory protein"/>
    <property type="match status" value="1"/>
</dbReference>
<dbReference type="Gene3D" id="1.10.10.650">
    <property type="entry name" value="RuvA domain 2-like"/>
    <property type="match status" value="1"/>
</dbReference>
<dbReference type="Gene3D" id="1.10.150.310">
    <property type="entry name" value="Tex RuvX-like domain-like"/>
    <property type="match status" value="1"/>
</dbReference>
<keyword evidence="4" id="KW-1185">Reference proteome</keyword>
<dbReference type="Proteomes" id="UP000014463">
    <property type="component" value="Unassembled WGS sequence"/>
</dbReference>
<dbReference type="Pfam" id="PF12836">
    <property type="entry name" value="HHH_3"/>
    <property type="match status" value="1"/>
</dbReference>
<dbReference type="EMBL" id="ASTJ01000036">
    <property type="protein sequence ID" value="EPC01247.1"/>
    <property type="molecule type" value="Genomic_DNA"/>
</dbReference>
<dbReference type="InterPro" id="IPR010994">
    <property type="entry name" value="RuvA_2-like"/>
</dbReference>
<dbReference type="RefSeq" id="WP_016417937.1">
    <property type="nucleotide sequence ID" value="NZ_AUAB01000025.1"/>
</dbReference>
<dbReference type="GO" id="GO:0003735">
    <property type="term" value="F:structural constituent of ribosome"/>
    <property type="evidence" value="ECO:0007669"/>
    <property type="project" value="TreeGrafter"/>
</dbReference>
<evidence type="ECO:0000313" key="3">
    <source>
        <dbReference type="EMBL" id="EPC01247.1"/>
    </source>
</evidence>
<dbReference type="GO" id="GO:0003729">
    <property type="term" value="F:mRNA binding"/>
    <property type="evidence" value="ECO:0007669"/>
    <property type="project" value="TreeGrafter"/>
</dbReference>
<dbReference type="InterPro" id="IPR044146">
    <property type="entry name" value="S1_Tex"/>
</dbReference>
<dbReference type="PROSITE" id="PS50126">
    <property type="entry name" value="S1"/>
    <property type="match status" value="1"/>
</dbReference>
<dbReference type="SUPFAM" id="SSF47781">
    <property type="entry name" value="RuvA domain 2-like"/>
    <property type="match status" value="2"/>
</dbReference>
<dbReference type="Gene3D" id="3.30.420.140">
    <property type="entry name" value="YqgF/RNase H-like domain"/>
    <property type="match status" value="1"/>
</dbReference>
<dbReference type="InterPro" id="IPR012340">
    <property type="entry name" value="NA-bd_OB-fold"/>
</dbReference>
<dbReference type="Gene3D" id="1.10.3500.10">
    <property type="entry name" value="Tex N-terminal region-like"/>
    <property type="match status" value="1"/>
</dbReference>
<dbReference type="Pfam" id="PF22706">
    <property type="entry name" value="Tex_central_region"/>
    <property type="match status" value="1"/>
</dbReference>
<dbReference type="Pfam" id="PF09371">
    <property type="entry name" value="Tex_N"/>
    <property type="match status" value="1"/>
</dbReference>
<dbReference type="Pfam" id="PF16921">
    <property type="entry name" value="Tex_YqgF"/>
    <property type="match status" value="1"/>
</dbReference>
<dbReference type="SMART" id="SM00732">
    <property type="entry name" value="YqgFc"/>
    <property type="match status" value="1"/>
</dbReference>
<dbReference type="InterPro" id="IPR041692">
    <property type="entry name" value="HHH_9"/>
</dbReference>
<dbReference type="FunFam" id="1.10.10.650:FF:000001">
    <property type="entry name" value="S1 RNA-binding domain 1"/>
    <property type="match status" value="1"/>
</dbReference>
<comment type="caution">
    <text evidence="3">The sequence shown here is derived from an EMBL/GenBank/DDBJ whole genome shotgun (WGS) entry which is preliminary data.</text>
</comment>
<dbReference type="Pfam" id="PF17674">
    <property type="entry name" value="HHH_9"/>
    <property type="match status" value="1"/>
</dbReference>
<dbReference type="SUPFAM" id="SSF158832">
    <property type="entry name" value="Tex N-terminal region-like"/>
    <property type="match status" value="1"/>
</dbReference>
<dbReference type="PATRIC" id="fig|1121939.11.peg.3419"/>
<dbReference type="InterPro" id="IPR032639">
    <property type="entry name" value="Tex_YqgF"/>
</dbReference>
<dbReference type="PANTHER" id="PTHR10724:SF10">
    <property type="entry name" value="S1 RNA-BINDING DOMAIN-CONTAINING PROTEIN 1"/>
    <property type="match status" value="1"/>
</dbReference>
<dbReference type="Gene3D" id="2.40.50.140">
    <property type="entry name" value="Nucleic acid-binding proteins"/>
    <property type="match status" value="1"/>
</dbReference>
<feature type="compositionally biased region" description="Basic and acidic residues" evidence="1">
    <location>
        <begin position="727"/>
        <end position="738"/>
    </location>
</feature>
<sequence length="782" mass="85362">MDAQAKITARLAEELAVRPQQVAATVELLDGGATVPFISRYRKEVTGGLDDGQLRHLDERLRYLRELEERRAAVLAAIDEQGKLSDELAGLIRDADTKQRLEDLYLPYRKKRRTKAQIAREAGLEPLADALLGDPTLEPEVTAQDYLRPAEGDVPAIEDAKAALDGAKQILMERFAEDAELVGRLRERLWDEGQLSARVIDGKQREGAKFSDYFEHDERLAKTPSHRALAMFRGRNEGVLSLSIKLPGEDEAPRHPGEVAIAQHFDIRDEGRAADRWLKEVVRWTWRVKLYTHLETELLGRLRESAELEAIEVFAANLKDLLLAAPAGPKATLAIDPGLRTGCKVAVVDVTGQFLEHATIYPHAPQNRWDESLAVLAKLVDKHGVELIAIGNGTASRETDKLAAELVKLIAGKHRLAKVMVSEAGASVYSASEYAAREFPDLDVTIRGAVSIARRLQDPLAELVKIEPKSIGVGQYQHDVSQVQLSRSLEAVIEDCVNAVGVDLNTASMALLSRVSGLNPGLAENIVARRNSEGAFKSRKELLDVGRLGPKTFEQCAGFLRIMNGDNPLDSSAVHPEAYPVVERIAARDGRAVASLIGDSGFLKQVKPADFVDDTFGVPTISDILKELDKPGRDPRPEFRAAEFREGVETIKDLEPGMILEGSVTNVTHFGAFVDIGVHQDGLVHISALSDKFVEDPRSVVKAGDIVKVKVMSVDLERARIGLSMRLADEPGEQRGGERGGANGNGPRKSQRKPQGKEKPGAQDGSQLGALGAALLQARKGK</sequence>
<dbReference type="GO" id="GO:0006412">
    <property type="term" value="P:translation"/>
    <property type="evidence" value="ECO:0007669"/>
    <property type="project" value="TreeGrafter"/>
</dbReference>
<dbReference type="eggNOG" id="COG2183">
    <property type="taxonomic scope" value="Bacteria"/>
</dbReference>
<name>S2KGJ3_LITA3</name>
<dbReference type="InterPro" id="IPR055179">
    <property type="entry name" value="Tex-like_central_region"/>
</dbReference>
<evidence type="ECO:0000259" key="2">
    <source>
        <dbReference type="PROSITE" id="PS50126"/>
    </source>
</evidence>
<dbReference type="InterPro" id="IPR006641">
    <property type="entry name" value="YqgF/RNaseH-like_dom"/>
</dbReference>